<protein>
    <submittedName>
        <fullName evidence="2">Uncharacterized protein</fullName>
    </submittedName>
</protein>
<evidence type="ECO:0000256" key="1">
    <source>
        <dbReference type="SAM" id="MobiDB-lite"/>
    </source>
</evidence>
<dbReference type="AlphaFoldDB" id="A0A2J6R5Z4"/>
<reference evidence="2 3" key="1">
    <citation type="submission" date="2016-04" db="EMBL/GenBank/DDBJ databases">
        <title>A degradative enzymes factory behind the ericoid mycorrhizal symbiosis.</title>
        <authorList>
            <consortium name="DOE Joint Genome Institute"/>
            <person name="Martino E."/>
            <person name="Morin E."/>
            <person name="Grelet G."/>
            <person name="Kuo A."/>
            <person name="Kohler A."/>
            <person name="Daghino S."/>
            <person name="Barry K."/>
            <person name="Choi C."/>
            <person name="Cichocki N."/>
            <person name="Clum A."/>
            <person name="Copeland A."/>
            <person name="Hainaut M."/>
            <person name="Haridas S."/>
            <person name="Labutti K."/>
            <person name="Lindquist E."/>
            <person name="Lipzen A."/>
            <person name="Khouja H.-R."/>
            <person name="Murat C."/>
            <person name="Ohm R."/>
            <person name="Olson A."/>
            <person name="Spatafora J."/>
            <person name="Veneault-Fourrey C."/>
            <person name="Henrissat B."/>
            <person name="Grigoriev I."/>
            <person name="Martin F."/>
            <person name="Perotto S."/>
        </authorList>
    </citation>
    <scope>NUCLEOTIDE SEQUENCE [LARGE SCALE GENOMIC DNA]</scope>
    <source>
        <strain evidence="2 3">F</strain>
    </source>
</reference>
<organism evidence="2 3">
    <name type="scientific">Hyaloscypha variabilis (strain UAMH 11265 / GT02V1 / F)</name>
    <name type="common">Meliniomyces variabilis</name>
    <dbReference type="NCBI Taxonomy" id="1149755"/>
    <lineage>
        <taxon>Eukaryota</taxon>
        <taxon>Fungi</taxon>
        <taxon>Dikarya</taxon>
        <taxon>Ascomycota</taxon>
        <taxon>Pezizomycotina</taxon>
        <taxon>Leotiomycetes</taxon>
        <taxon>Helotiales</taxon>
        <taxon>Hyaloscyphaceae</taxon>
        <taxon>Hyaloscypha</taxon>
        <taxon>Hyaloscypha variabilis</taxon>
    </lineage>
</organism>
<evidence type="ECO:0000313" key="3">
    <source>
        <dbReference type="Proteomes" id="UP000235786"/>
    </source>
</evidence>
<gene>
    <name evidence="2" type="ORF">L207DRAFT_517967</name>
</gene>
<feature type="region of interest" description="Disordered" evidence="1">
    <location>
        <begin position="127"/>
        <end position="151"/>
    </location>
</feature>
<proteinExistence type="predicted"/>
<keyword evidence="3" id="KW-1185">Reference proteome</keyword>
<evidence type="ECO:0000313" key="2">
    <source>
        <dbReference type="EMBL" id="PMD33946.1"/>
    </source>
</evidence>
<accession>A0A2J6R5Z4</accession>
<sequence>MSFFHEAVQVKCFTAFGVDVCLHRFPARQGSDRETKRVHVTCPPFPLSLPQPCAILSNTQRTNTTAAIAPAVRAVALVPTHHTLGSTLYLPLSDPSIVSPIQDICTPSRSLISTPWPQYQDSWEARIQAQSRSGCNPPPRPPPTSCLSNSR</sequence>
<dbReference type="EMBL" id="KZ613955">
    <property type="protein sequence ID" value="PMD33946.1"/>
    <property type="molecule type" value="Genomic_DNA"/>
</dbReference>
<dbReference type="Proteomes" id="UP000235786">
    <property type="component" value="Unassembled WGS sequence"/>
</dbReference>
<name>A0A2J6R5Z4_HYAVF</name>